<evidence type="ECO:0000259" key="4">
    <source>
        <dbReference type="Pfam" id="PF02775"/>
    </source>
</evidence>
<dbReference type="Pfam" id="PF02775">
    <property type="entry name" value="TPP_enzyme_C"/>
    <property type="match status" value="1"/>
</dbReference>
<evidence type="ECO:0000313" key="5">
    <source>
        <dbReference type="EMBL" id="THF80867.1"/>
    </source>
</evidence>
<evidence type="ECO:0000256" key="3">
    <source>
        <dbReference type="ARBA" id="ARBA00023239"/>
    </source>
</evidence>
<dbReference type="InterPro" id="IPR051818">
    <property type="entry name" value="TPP_dependent_decarboxylase"/>
</dbReference>
<dbReference type="PANTHER" id="PTHR42818">
    <property type="entry name" value="SULFOPYRUVATE DECARBOXYLASE SUBUNIT ALPHA"/>
    <property type="match status" value="1"/>
</dbReference>
<dbReference type="GO" id="GO:0033980">
    <property type="term" value="F:phosphonopyruvate decarboxylase activity"/>
    <property type="evidence" value="ECO:0007669"/>
    <property type="project" value="UniProtKB-EC"/>
</dbReference>
<accession>A0A4S4BZX7</accession>
<name>A0A4S4BZX7_9BACL</name>
<evidence type="ECO:0000256" key="1">
    <source>
        <dbReference type="ARBA" id="ARBA00022793"/>
    </source>
</evidence>
<feature type="domain" description="Thiamine pyrophosphate enzyme TPP-binding" evidence="4">
    <location>
        <begin position="228"/>
        <end position="344"/>
    </location>
</feature>
<protein>
    <submittedName>
        <fullName evidence="5">Phosphonopyruvate decarboxylase</fullName>
        <ecNumber evidence="5">4.1.1.82</ecNumber>
    </submittedName>
</protein>
<dbReference type="Gene3D" id="3.40.50.970">
    <property type="match status" value="2"/>
</dbReference>
<keyword evidence="1" id="KW-0210">Decarboxylase</keyword>
<dbReference type="GO" id="GO:0030976">
    <property type="term" value="F:thiamine pyrophosphate binding"/>
    <property type="evidence" value="ECO:0007669"/>
    <property type="project" value="InterPro"/>
</dbReference>
<dbReference type="OrthoDB" id="9785953at2"/>
<comment type="caution">
    <text evidence="5">The sequence shown here is derived from an EMBL/GenBank/DDBJ whole genome shotgun (WGS) entry which is preliminary data.</text>
</comment>
<dbReference type="NCBIfam" id="TIGR03297">
    <property type="entry name" value="Ppyr-DeCO2ase"/>
    <property type="match status" value="1"/>
</dbReference>
<dbReference type="InterPro" id="IPR011766">
    <property type="entry name" value="TPP_enzyme_TPP-bd"/>
</dbReference>
<organism evidence="5 6">
    <name type="scientific">Cohnella fermenti</name>
    <dbReference type="NCBI Taxonomy" id="2565925"/>
    <lineage>
        <taxon>Bacteria</taxon>
        <taxon>Bacillati</taxon>
        <taxon>Bacillota</taxon>
        <taxon>Bacilli</taxon>
        <taxon>Bacillales</taxon>
        <taxon>Paenibacillaceae</taxon>
        <taxon>Cohnella</taxon>
    </lineage>
</organism>
<dbReference type="PANTHER" id="PTHR42818:SF1">
    <property type="entry name" value="SULFOPYRUVATE DECARBOXYLASE"/>
    <property type="match status" value="1"/>
</dbReference>
<dbReference type="GO" id="GO:0032923">
    <property type="term" value="P:organic phosphonate biosynthetic process"/>
    <property type="evidence" value="ECO:0007669"/>
    <property type="project" value="InterPro"/>
</dbReference>
<keyword evidence="3 5" id="KW-0456">Lyase</keyword>
<dbReference type="InterPro" id="IPR029061">
    <property type="entry name" value="THDP-binding"/>
</dbReference>
<dbReference type="CDD" id="cd07035">
    <property type="entry name" value="TPP_PYR_POX_like"/>
    <property type="match status" value="1"/>
</dbReference>
<dbReference type="EC" id="4.1.1.82" evidence="5"/>
<gene>
    <name evidence="5" type="primary">aepY</name>
    <name evidence="5" type="ORF">E6C55_09895</name>
</gene>
<sequence>MNTYTFGEGLRNKGFDFYSGVPCSFLKDLINYAVNECDYVMAANEGDAVATCAGAFIGGRKSVFLCQNSGLTNAVSPLTSLNYTFKIPVLGFVSLRGEEGLNDEPQHELLGKITTDMIEMMQIEWAYLSSNEEEALEQLQHANRIIDQNRSFFFVVRKNTFNSVVLKERQDSVPRTRSITGHENAPTAFYPQRMDILSTLQNTCNEDTVLLATTGVTGRELYELEDSPNQFYMVGSMGCIGALSLGLAIARPDKKIICIDGDGSLLMRMGSLATTAYYRPVNLLHVLLDNGVHESTGGQFTVSSIVDFAQLARSSGYSDVTNIGSIEELEKKIEAWTSEPMLSFVYISTALGTKGNLGRPKIKPFQVKERLMKHLQ</sequence>
<keyword evidence="5" id="KW-0670">Pyruvate</keyword>
<keyword evidence="2" id="KW-0786">Thiamine pyrophosphate</keyword>
<evidence type="ECO:0000256" key="2">
    <source>
        <dbReference type="ARBA" id="ARBA00023052"/>
    </source>
</evidence>
<keyword evidence="6" id="KW-1185">Reference proteome</keyword>
<proteinExistence type="predicted"/>
<dbReference type="AlphaFoldDB" id="A0A4S4BZX7"/>
<dbReference type="InterPro" id="IPR000399">
    <property type="entry name" value="TPP-bd_CS"/>
</dbReference>
<dbReference type="Proteomes" id="UP000310636">
    <property type="component" value="Unassembled WGS sequence"/>
</dbReference>
<dbReference type="EMBL" id="SSOB01000010">
    <property type="protein sequence ID" value="THF80867.1"/>
    <property type="molecule type" value="Genomic_DNA"/>
</dbReference>
<dbReference type="PROSITE" id="PS00187">
    <property type="entry name" value="TPP_ENZYMES"/>
    <property type="match status" value="1"/>
</dbReference>
<evidence type="ECO:0000313" key="6">
    <source>
        <dbReference type="Proteomes" id="UP000310636"/>
    </source>
</evidence>
<dbReference type="SUPFAM" id="SSF52518">
    <property type="entry name" value="Thiamin diphosphate-binding fold (THDP-binding)"/>
    <property type="match status" value="2"/>
</dbReference>
<dbReference type="GO" id="GO:0000287">
    <property type="term" value="F:magnesium ion binding"/>
    <property type="evidence" value="ECO:0007669"/>
    <property type="project" value="InterPro"/>
</dbReference>
<reference evidence="5 6" key="1">
    <citation type="submission" date="2019-04" db="EMBL/GenBank/DDBJ databases">
        <title>Cohnella sp. nov. isolated from preserved vegetables.</title>
        <authorList>
            <person name="Lin S.-Y."/>
            <person name="Hung M.-H."/>
            <person name="Young C.-C."/>
        </authorList>
    </citation>
    <scope>NUCLEOTIDE SEQUENCE [LARGE SCALE GENOMIC DNA]</scope>
    <source>
        <strain evidence="5 6">CC-MHH1044</strain>
    </source>
</reference>
<dbReference type="InterPro" id="IPR017684">
    <property type="entry name" value="Phosphono-pyrv_decarboxylase"/>
</dbReference>